<evidence type="ECO:0000259" key="2">
    <source>
        <dbReference type="PROSITE" id="PS50850"/>
    </source>
</evidence>
<feature type="transmembrane region" description="Helical" evidence="1">
    <location>
        <begin position="370"/>
        <end position="389"/>
    </location>
</feature>
<dbReference type="EMBL" id="CAEZZC010000013">
    <property type="protein sequence ID" value="CAB4754171.1"/>
    <property type="molecule type" value="Genomic_DNA"/>
</dbReference>
<accession>A0A6J7I4Y2</accession>
<dbReference type="PANTHER" id="PTHR11360">
    <property type="entry name" value="MONOCARBOXYLATE TRANSPORTER"/>
    <property type="match status" value="1"/>
</dbReference>
<dbReference type="SUPFAM" id="SSF103473">
    <property type="entry name" value="MFS general substrate transporter"/>
    <property type="match status" value="1"/>
</dbReference>
<feature type="transmembrane region" description="Helical" evidence="1">
    <location>
        <begin position="89"/>
        <end position="108"/>
    </location>
</feature>
<dbReference type="EMBL" id="CAFBMV010000006">
    <property type="protein sequence ID" value="CAB4925782.1"/>
    <property type="molecule type" value="Genomic_DNA"/>
</dbReference>
<dbReference type="EMBL" id="CAFBLE010000013">
    <property type="protein sequence ID" value="CAB4874709.1"/>
    <property type="molecule type" value="Genomic_DNA"/>
</dbReference>
<dbReference type="Gene3D" id="1.20.1250.20">
    <property type="entry name" value="MFS general substrate transporter like domains"/>
    <property type="match status" value="2"/>
</dbReference>
<evidence type="ECO:0000256" key="1">
    <source>
        <dbReference type="SAM" id="Phobius"/>
    </source>
</evidence>
<dbReference type="InterPro" id="IPR011701">
    <property type="entry name" value="MFS"/>
</dbReference>
<feature type="domain" description="Major facilitator superfamily (MFS) profile" evidence="2">
    <location>
        <begin position="22"/>
        <end position="425"/>
    </location>
</feature>
<feature type="transmembrane region" description="Helical" evidence="1">
    <location>
        <begin position="147"/>
        <end position="172"/>
    </location>
</feature>
<sequence>MSVAKENKSTIRKGLSFHPGWVAVGVTFLTLVTTAGFRSAPSVLIVPLEEAFGWSRAQISLAVSVNVLLFGLISPFAAAFMERFGVRRVVMSALTCVGAGAISTIFISSPWHLVMLWGVVVGLGTGSMALIFAATVANRWFVQKRGLVMGMLTAATATGQLIFLPGLSALAISHGWKSVSITVGSASFIMVPVVALLLREFPSDLGLLPYGAPDDWTPPPANTVSAARLAIDTLQQASKNKDFWYLVGSFFVCGLSTSGLVGTHFIPAAHDHGMMEVAAASLLALVGVFDVIGTIFSGWLTDRYDPRKLLSIYYLTRGISLFLLPSILFSTVHPSTLVFVIFYGLDWVATVPPTLVLCRTILGPQRSTVIYGWVFAAHQVGGSIAAYGAGLARVKFGDYAFAFYTSGILCVITSLFVMNIAKGVATSTLKQ</sequence>
<feature type="transmembrane region" description="Helical" evidence="1">
    <location>
        <begin position="401"/>
        <end position="421"/>
    </location>
</feature>
<evidence type="ECO:0000313" key="6">
    <source>
        <dbReference type="EMBL" id="CAB5059924.1"/>
    </source>
</evidence>
<feature type="transmembrane region" description="Helical" evidence="1">
    <location>
        <begin position="243"/>
        <end position="266"/>
    </location>
</feature>
<feature type="transmembrane region" description="Helical" evidence="1">
    <location>
        <begin position="57"/>
        <end position="77"/>
    </location>
</feature>
<dbReference type="CDD" id="cd17355">
    <property type="entry name" value="MFS_YcxA_like"/>
    <property type="match status" value="1"/>
</dbReference>
<feature type="transmembrane region" description="Helical" evidence="1">
    <location>
        <begin position="114"/>
        <end position="135"/>
    </location>
</feature>
<dbReference type="InterPro" id="IPR020846">
    <property type="entry name" value="MFS_dom"/>
</dbReference>
<keyword evidence="1" id="KW-1133">Transmembrane helix</keyword>
<dbReference type="PANTHER" id="PTHR11360:SF284">
    <property type="entry name" value="EG:103B4.3 PROTEIN-RELATED"/>
    <property type="match status" value="1"/>
</dbReference>
<dbReference type="PROSITE" id="PS50850">
    <property type="entry name" value="MFS"/>
    <property type="match status" value="1"/>
</dbReference>
<protein>
    <submittedName>
        <fullName evidence="5">Unannotated protein</fullName>
    </submittedName>
</protein>
<name>A0A6J7I4Y2_9ZZZZ</name>
<feature type="transmembrane region" description="Helical" evidence="1">
    <location>
        <begin position="278"/>
        <end position="300"/>
    </location>
</feature>
<evidence type="ECO:0000313" key="3">
    <source>
        <dbReference type="EMBL" id="CAB4754171.1"/>
    </source>
</evidence>
<dbReference type="InterPro" id="IPR036259">
    <property type="entry name" value="MFS_trans_sf"/>
</dbReference>
<evidence type="ECO:0000313" key="4">
    <source>
        <dbReference type="EMBL" id="CAB4874709.1"/>
    </source>
</evidence>
<reference evidence="5" key="1">
    <citation type="submission" date="2020-05" db="EMBL/GenBank/DDBJ databases">
        <authorList>
            <person name="Chiriac C."/>
            <person name="Salcher M."/>
            <person name="Ghai R."/>
            <person name="Kavagutti S V."/>
        </authorList>
    </citation>
    <scope>NUCLEOTIDE SEQUENCE</scope>
</reference>
<feature type="transmembrane region" description="Helical" evidence="1">
    <location>
        <begin position="178"/>
        <end position="198"/>
    </location>
</feature>
<organism evidence="5">
    <name type="scientific">freshwater metagenome</name>
    <dbReference type="NCBI Taxonomy" id="449393"/>
    <lineage>
        <taxon>unclassified sequences</taxon>
        <taxon>metagenomes</taxon>
        <taxon>ecological metagenomes</taxon>
    </lineage>
</organism>
<keyword evidence="1" id="KW-0812">Transmembrane</keyword>
<dbReference type="GO" id="GO:0022857">
    <property type="term" value="F:transmembrane transporter activity"/>
    <property type="evidence" value="ECO:0007669"/>
    <property type="project" value="InterPro"/>
</dbReference>
<keyword evidence="1" id="KW-0472">Membrane</keyword>
<evidence type="ECO:0000313" key="5">
    <source>
        <dbReference type="EMBL" id="CAB4925782.1"/>
    </source>
</evidence>
<gene>
    <name evidence="3" type="ORF">UFOPK2822_01011</name>
    <name evidence="4" type="ORF">UFOPK3346_01252</name>
    <name evidence="5" type="ORF">UFOPK3670_00959</name>
    <name evidence="6" type="ORF">UFOPK4308_00963</name>
</gene>
<feature type="transmembrane region" description="Helical" evidence="1">
    <location>
        <begin position="20"/>
        <end position="37"/>
    </location>
</feature>
<dbReference type="AlphaFoldDB" id="A0A6J7I4Y2"/>
<proteinExistence type="predicted"/>
<dbReference type="EMBL" id="CAFBQL010000006">
    <property type="protein sequence ID" value="CAB5059924.1"/>
    <property type="molecule type" value="Genomic_DNA"/>
</dbReference>
<dbReference type="InterPro" id="IPR050327">
    <property type="entry name" value="Proton-linked_MCT"/>
</dbReference>
<dbReference type="Pfam" id="PF07690">
    <property type="entry name" value="MFS_1"/>
    <property type="match status" value="1"/>
</dbReference>